<evidence type="ECO:0000313" key="2">
    <source>
        <dbReference type="Proteomes" id="UP000051886"/>
    </source>
</evidence>
<dbReference type="PATRIC" id="fig|449659.4.peg.1519"/>
<sequence>MIEKYGIGEVNRAELEGAESEYGDDIHYFLNPKLIFLKQEIKIGDWLVRDLPRLRVMSNQAFKETYSEVPNAEED</sequence>
<proteinExistence type="predicted"/>
<dbReference type="EMBL" id="JQCN01000031">
    <property type="protein sequence ID" value="KRN99491.1"/>
    <property type="molecule type" value="Genomic_DNA"/>
</dbReference>
<dbReference type="STRING" id="449659.IV66_GL001495"/>
<dbReference type="AlphaFoldDB" id="A0A0R2LCG5"/>
<protein>
    <submittedName>
        <fullName evidence="1">Uncharacterized protein</fullName>
    </submittedName>
</protein>
<comment type="caution">
    <text evidence="1">The sequence shown here is derived from an EMBL/GenBank/DDBJ whole genome shotgun (WGS) entry which is preliminary data.</text>
</comment>
<evidence type="ECO:0000313" key="1">
    <source>
        <dbReference type="EMBL" id="KRN99491.1"/>
    </source>
</evidence>
<keyword evidence="2" id="KW-1185">Reference proteome</keyword>
<gene>
    <name evidence="1" type="ORF">IV66_GL001495</name>
</gene>
<name>A0A0R2LCG5_9LACO</name>
<organism evidence="1 2">
    <name type="scientific">Ligilactobacillus pobuzihii</name>
    <dbReference type="NCBI Taxonomy" id="449659"/>
    <lineage>
        <taxon>Bacteria</taxon>
        <taxon>Bacillati</taxon>
        <taxon>Bacillota</taxon>
        <taxon>Bacilli</taxon>
        <taxon>Lactobacillales</taxon>
        <taxon>Lactobacillaceae</taxon>
        <taxon>Ligilactobacillus</taxon>
    </lineage>
</organism>
<accession>A0A0R2LCG5</accession>
<dbReference type="Proteomes" id="UP000051886">
    <property type="component" value="Unassembled WGS sequence"/>
</dbReference>
<reference evidence="1 2" key="1">
    <citation type="journal article" date="2015" name="Genome Announc.">
        <title>Expanding the biotechnology potential of lactobacilli through comparative genomics of 213 strains and associated genera.</title>
        <authorList>
            <person name="Sun Z."/>
            <person name="Harris H.M."/>
            <person name="McCann A."/>
            <person name="Guo C."/>
            <person name="Argimon S."/>
            <person name="Zhang W."/>
            <person name="Yang X."/>
            <person name="Jeffery I.B."/>
            <person name="Cooney J.C."/>
            <person name="Kagawa T.F."/>
            <person name="Liu W."/>
            <person name="Song Y."/>
            <person name="Salvetti E."/>
            <person name="Wrobel A."/>
            <person name="Rasinkangas P."/>
            <person name="Parkhill J."/>
            <person name="Rea M.C."/>
            <person name="O'Sullivan O."/>
            <person name="Ritari J."/>
            <person name="Douillard F.P."/>
            <person name="Paul Ross R."/>
            <person name="Yang R."/>
            <person name="Briner A.E."/>
            <person name="Felis G.E."/>
            <person name="de Vos W.M."/>
            <person name="Barrangou R."/>
            <person name="Klaenhammer T.R."/>
            <person name="Caufield P.W."/>
            <person name="Cui Y."/>
            <person name="Zhang H."/>
            <person name="O'Toole P.W."/>
        </authorList>
    </citation>
    <scope>NUCLEOTIDE SEQUENCE [LARGE SCALE GENOMIC DNA]</scope>
    <source>
        <strain evidence="1 2">NBRC 103219</strain>
    </source>
</reference>